<name>A0A545VNK9_9HYPO</name>
<comment type="caution">
    <text evidence="1">The sequence shown here is derived from an EMBL/GenBank/DDBJ whole genome shotgun (WGS) entry which is preliminary data.</text>
</comment>
<evidence type="ECO:0000313" key="2">
    <source>
        <dbReference type="Proteomes" id="UP000315783"/>
    </source>
</evidence>
<dbReference type="Proteomes" id="UP000315783">
    <property type="component" value="Unassembled WGS sequence"/>
</dbReference>
<keyword evidence="2" id="KW-1185">Reference proteome</keyword>
<accession>A0A545VNK9</accession>
<organism evidence="1 2">
    <name type="scientific">Cordyceps javanica</name>
    <dbReference type="NCBI Taxonomy" id="43265"/>
    <lineage>
        <taxon>Eukaryota</taxon>
        <taxon>Fungi</taxon>
        <taxon>Dikarya</taxon>
        <taxon>Ascomycota</taxon>
        <taxon>Pezizomycotina</taxon>
        <taxon>Sordariomycetes</taxon>
        <taxon>Hypocreomycetidae</taxon>
        <taxon>Hypocreales</taxon>
        <taxon>Cordycipitaceae</taxon>
        <taxon>Cordyceps</taxon>
    </lineage>
</organism>
<gene>
    <name evidence="1" type="ORF">IF1G_08679</name>
</gene>
<protein>
    <submittedName>
        <fullName evidence="1">Uncharacterized protein</fullName>
    </submittedName>
</protein>
<dbReference type="AlphaFoldDB" id="A0A545VNK9"/>
<sequence length="72" mass="8102">MGQRRGGARLAAQPATRAPPRRSQLFFLLTSLLLFSEFNLFLCSVCCHLPFVGRSNVNRPSPCHVWTRAKSK</sequence>
<dbReference type="EMBL" id="SPUK01000014">
    <property type="protein sequence ID" value="TQV92755.1"/>
    <property type="molecule type" value="Genomic_DNA"/>
</dbReference>
<evidence type="ECO:0000313" key="1">
    <source>
        <dbReference type="EMBL" id="TQV92755.1"/>
    </source>
</evidence>
<proteinExistence type="predicted"/>
<reference evidence="1 2" key="1">
    <citation type="journal article" date="2019" name="Appl. Microbiol. Biotechnol.">
        <title>Genome sequence of Isaria javanica and comparative genome analysis insights into family S53 peptidase evolution in fungal entomopathogens.</title>
        <authorList>
            <person name="Lin R."/>
            <person name="Zhang X."/>
            <person name="Xin B."/>
            <person name="Zou M."/>
            <person name="Gao Y."/>
            <person name="Qin F."/>
            <person name="Hu Q."/>
            <person name="Xie B."/>
            <person name="Cheng X."/>
        </authorList>
    </citation>
    <scope>NUCLEOTIDE SEQUENCE [LARGE SCALE GENOMIC DNA]</scope>
    <source>
        <strain evidence="1 2">IJ1G</strain>
    </source>
</reference>